<reference evidence="4" key="1">
    <citation type="journal article" date="2019" name="Int. J. Syst. Evol. Microbiol.">
        <title>The Global Catalogue of Microorganisms (GCM) 10K type strain sequencing project: providing services to taxonomists for standard genome sequencing and annotation.</title>
        <authorList>
            <consortium name="The Broad Institute Genomics Platform"/>
            <consortium name="The Broad Institute Genome Sequencing Center for Infectious Disease"/>
            <person name="Wu L."/>
            <person name="Ma J."/>
        </authorList>
    </citation>
    <scope>NUCLEOTIDE SEQUENCE [LARGE SCALE GENOMIC DNA]</scope>
    <source>
        <strain evidence="4">KACC 12633</strain>
    </source>
</reference>
<dbReference type="InterPro" id="IPR002477">
    <property type="entry name" value="Peptidoglycan-bd-like"/>
</dbReference>
<feature type="domain" description="Peptidoglycan binding-like" evidence="2">
    <location>
        <begin position="10"/>
        <end position="58"/>
    </location>
</feature>
<protein>
    <submittedName>
        <fullName evidence="3">Peptidoglycan-binding protein</fullName>
    </submittedName>
</protein>
<dbReference type="InterPro" id="IPR036366">
    <property type="entry name" value="PGBDSf"/>
</dbReference>
<dbReference type="RefSeq" id="WP_266346298.1">
    <property type="nucleotide sequence ID" value="NZ_JAPKNH010000015.1"/>
</dbReference>
<dbReference type="Gene3D" id="1.10.101.10">
    <property type="entry name" value="PGBD-like superfamily/PGBD"/>
    <property type="match status" value="1"/>
</dbReference>
<dbReference type="Proteomes" id="UP001596150">
    <property type="component" value="Unassembled WGS sequence"/>
</dbReference>
<feature type="region of interest" description="Disordered" evidence="1">
    <location>
        <begin position="50"/>
        <end position="129"/>
    </location>
</feature>
<proteinExistence type="predicted"/>
<feature type="region of interest" description="Disordered" evidence="1">
    <location>
        <begin position="919"/>
        <end position="947"/>
    </location>
</feature>
<dbReference type="Pfam" id="PF01471">
    <property type="entry name" value="PG_binding_1"/>
    <property type="match status" value="1"/>
</dbReference>
<dbReference type="InterPro" id="IPR036365">
    <property type="entry name" value="PGBD-like_sf"/>
</dbReference>
<sequence length="947" mass="98685">MVTLAKGMRSAEVAKLQQALVDNGYDVKVDGHFGEKTQKAVQAFQRSANIRPDGAYGQRSAGILQPPLPRPDPSRQFPPMQPAMTGGGSGGAQAAAQMQMAPQPPMPQAPPPGIGSDPDRNVTSGVDPGFPAYNQGMLAAGQSNAARPPMPMDGSAVQTANSPMADGGQMAQPPQQRPQPTPDQFAAARAQLQQQMQPPQTGPTPPTPEQMAAARQSLQQQMQAQQAPQPPQAGFQMPSFIGSANAGERTPPPRTEPRLVQFEGKTIAFPPDATDDEIQQALASPPTHDEALAQMSELSRIKPEDKGQLEAFRQGARQGVTFGFGDEIAAGAKTGFGLLGDYGKQLNAERGDLLAAREHHPYTTGASEIGGALATAAIPGMGGLNVIRGAGTGARIGNAAATGAVAGGLYGAGAADGDLGDRAVGAAIGAGSGAVIGGAIPAVVAGAKVASRPITRPIAAALDPQAAASKRVGAALQRDGVTPQQAQQTLQQAQQSGAPLVVADTGGETTRALARSAANSSPEGRAAIDHAVNSRFETQGDRTEGFVRGLVRRASADQTADDLKAAARRVNGPAYANAYLMGPVVWDKQLEHLTTSPAVQRAIRDATKTGANRATADGFKPPVNPFVPDGAGGLKLRVDAQGNRSLPSLQFWDHVQRNLADDYDVAIRKGANSAANDIKDLKNQLLGHLDTKVPEFQKARQGASAFFGAQDALEAGQNFVTSKVENEAARKAVAAMNKPEKELFAEGFASDLIGRIRESGDRRNIANSIFFNSKAARERVEIALGKQKAAELEAFVRAENTMDLLRRAVQGNSTTARQLAELGLAGGASTVINGGFNPTDPSWLMTTALVRGGRLAGTTVEQRTVRRIAEMLASNDPKVLNQAAVQLSLRPGLMKALRAAEENIGRIVGPASVEGGLPAALAGDNRDPLSVTVSRPANWDQAKPNNQ</sequence>
<gene>
    <name evidence="3" type="ORF">ACFPP9_24805</name>
</gene>
<dbReference type="EMBL" id="JBHSML010000031">
    <property type="protein sequence ID" value="MFC5519007.1"/>
    <property type="molecule type" value="Genomic_DNA"/>
</dbReference>
<name>A0ABW0Q4H9_9HYPH</name>
<evidence type="ECO:0000256" key="1">
    <source>
        <dbReference type="SAM" id="MobiDB-lite"/>
    </source>
</evidence>
<feature type="compositionally biased region" description="Low complexity" evidence="1">
    <location>
        <begin position="92"/>
        <end position="101"/>
    </location>
</feature>
<evidence type="ECO:0000313" key="4">
    <source>
        <dbReference type="Proteomes" id="UP001596150"/>
    </source>
</evidence>
<feature type="compositionally biased region" description="Low complexity" evidence="1">
    <location>
        <begin position="209"/>
        <end position="238"/>
    </location>
</feature>
<feature type="region of interest" description="Disordered" evidence="1">
    <location>
        <begin position="142"/>
        <end position="259"/>
    </location>
</feature>
<feature type="compositionally biased region" description="Pro residues" evidence="1">
    <location>
        <begin position="102"/>
        <end position="113"/>
    </location>
</feature>
<organism evidence="3 4">
    <name type="scientific">Kaistia terrae</name>
    <dbReference type="NCBI Taxonomy" id="537017"/>
    <lineage>
        <taxon>Bacteria</taxon>
        <taxon>Pseudomonadati</taxon>
        <taxon>Pseudomonadota</taxon>
        <taxon>Alphaproteobacteria</taxon>
        <taxon>Hyphomicrobiales</taxon>
        <taxon>Kaistiaceae</taxon>
        <taxon>Kaistia</taxon>
    </lineage>
</organism>
<evidence type="ECO:0000313" key="3">
    <source>
        <dbReference type="EMBL" id="MFC5519007.1"/>
    </source>
</evidence>
<evidence type="ECO:0000259" key="2">
    <source>
        <dbReference type="Pfam" id="PF01471"/>
    </source>
</evidence>
<keyword evidence="4" id="KW-1185">Reference proteome</keyword>
<accession>A0ABW0Q4H9</accession>
<dbReference type="SUPFAM" id="SSF47090">
    <property type="entry name" value="PGBD-like"/>
    <property type="match status" value="1"/>
</dbReference>
<comment type="caution">
    <text evidence="3">The sequence shown here is derived from an EMBL/GenBank/DDBJ whole genome shotgun (WGS) entry which is preliminary data.</text>
</comment>